<dbReference type="AlphaFoldDB" id="A0A0U2WFC9"/>
<organism evidence="1 2">
    <name type="scientific">Paenibacillus naphthalenovorans</name>
    <dbReference type="NCBI Taxonomy" id="162209"/>
    <lineage>
        <taxon>Bacteria</taxon>
        <taxon>Bacillati</taxon>
        <taxon>Bacillota</taxon>
        <taxon>Bacilli</taxon>
        <taxon>Bacillales</taxon>
        <taxon>Paenibacillaceae</taxon>
        <taxon>Paenibacillus</taxon>
    </lineage>
</organism>
<dbReference type="RefSeq" id="WP_062410525.1">
    <property type="nucleotide sequence ID" value="NZ_BJCS01000024.1"/>
</dbReference>
<proteinExistence type="predicted"/>
<dbReference type="KEGG" id="pnp:IJ22_48080"/>
<evidence type="ECO:0000313" key="2">
    <source>
        <dbReference type="Proteomes" id="UP000061660"/>
    </source>
</evidence>
<reference evidence="1 2" key="2">
    <citation type="journal article" date="2016" name="Genome Announc.">
        <title>Complete Genome Sequences of Two Interactive Moderate Thermophiles, Paenibacillus napthalenovorans 32O-Y and Paenibacillus sp. 32O-W.</title>
        <authorList>
            <person name="Butler R.R.III."/>
            <person name="Wang J."/>
            <person name="Stark B.C."/>
            <person name="Pombert J.F."/>
        </authorList>
    </citation>
    <scope>NUCLEOTIDE SEQUENCE [LARGE SCALE GENOMIC DNA]</scope>
    <source>
        <strain evidence="1 2">32O-Y</strain>
    </source>
</reference>
<protein>
    <submittedName>
        <fullName evidence="1">Uncharacterized protein</fullName>
    </submittedName>
</protein>
<evidence type="ECO:0000313" key="1">
    <source>
        <dbReference type="EMBL" id="ALS25070.1"/>
    </source>
</evidence>
<dbReference type="OrthoDB" id="2604334at2"/>
<gene>
    <name evidence="1" type="ORF">IJ22_48080</name>
</gene>
<sequence length="81" mass="9101">MKNHIHNARVTLTPSEEQKTRMLKEIHAQIDASQRNDRMDSPIQRRMFVPAAAMVMMLVLSATAYASIDGNVVSLIKNGYS</sequence>
<name>A0A0U2WFC9_9BACL</name>
<dbReference type="Proteomes" id="UP000061660">
    <property type="component" value="Chromosome"/>
</dbReference>
<keyword evidence="2" id="KW-1185">Reference proteome</keyword>
<dbReference type="PATRIC" id="fig|162209.4.peg.5069"/>
<accession>A0A0U2WFC9</accession>
<dbReference type="EMBL" id="CP013652">
    <property type="protein sequence ID" value="ALS25070.1"/>
    <property type="molecule type" value="Genomic_DNA"/>
</dbReference>
<reference evidence="2" key="1">
    <citation type="submission" date="2015-12" db="EMBL/GenBank/DDBJ databases">
        <title>Complete genome sequences of two moderately thermophilic Paenibacillus species.</title>
        <authorList>
            <person name="Butler R.III."/>
            <person name="Wang J."/>
            <person name="Stark B.C."/>
            <person name="Pombert J.-F."/>
        </authorList>
    </citation>
    <scope>NUCLEOTIDE SEQUENCE [LARGE SCALE GENOMIC DNA]</scope>
    <source>
        <strain evidence="2">32O-Y</strain>
    </source>
</reference>